<dbReference type="Gene3D" id="1.20.1250.20">
    <property type="entry name" value="MFS general substrate transporter like domains"/>
    <property type="match status" value="2"/>
</dbReference>
<feature type="transmembrane region" description="Helical" evidence="7">
    <location>
        <begin position="273"/>
        <end position="295"/>
    </location>
</feature>
<feature type="transmembrane region" description="Helical" evidence="7">
    <location>
        <begin position="201"/>
        <end position="224"/>
    </location>
</feature>
<feature type="transmembrane region" description="Helical" evidence="7">
    <location>
        <begin position="134"/>
        <end position="156"/>
    </location>
</feature>
<feature type="transmembrane region" description="Helical" evidence="7">
    <location>
        <begin position="401"/>
        <end position="423"/>
    </location>
</feature>
<name>A0A6A6QXH6_9PEZI</name>
<dbReference type="SUPFAM" id="SSF103473">
    <property type="entry name" value="MFS general substrate transporter"/>
    <property type="match status" value="1"/>
</dbReference>
<accession>A0A6A6QXH6</accession>
<evidence type="ECO:0000256" key="4">
    <source>
        <dbReference type="ARBA" id="ARBA00022989"/>
    </source>
</evidence>
<evidence type="ECO:0000256" key="6">
    <source>
        <dbReference type="ARBA" id="ARBA00037968"/>
    </source>
</evidence>
<dbReference type="AlphaFoldDB" id="A0A6A6QXH6"/>
<keyword evidence="3 7" id="KW-0812">Transmembrane</keyword>
<evidence type="ECO:0000256" key="5">
    <source>
        <dbReference type="ARBA" id="ARBA00023136"/>
    </source>
</evidence>
<feature type="transmembrane region" description="Helical" evidence="7">
    <location>
        <begin position="315"/>
        <end position="334"/>
    </location>
</feature>
<evidence type="ECO:0000256" key="3">
    <source>
        <dbReference type="ARBA" id="ARBA00022692"/>
    </source>
</evidence>
<sequence>MGYWNEVFSSSYGKDKPKFFWWYPADTSKAEKKLLTKVDFFILSYACLGYFCKWLDQANLSNAFVSGMKEDLHMYHNEFNLANTCFQVGVILGGIPSNLLLTWVPPRYWLPGCELAWGLITIGTYKVTSYNQLYPLRFFLGLLEGTSFVGVQYVLGSWYKRTELGKRTAIFACAPYAGTAFGGYIFSGVKATMDGKNGLAAWRWVFIIDGVITIAVGIYGFIFFPDTPEATTAFYLNAEEKQRCIDRLVEDDREPIGDFSWGLFLRVVKSWQFYILTVLWMFWNTTVGKVANTVFQLFLKKDTEHTWSIYQVNNIPTSINGFNIVMVMAANIYADATGRRMVMIMINLGILLFGTICLVVWEIPLGLRIASYLFAGCDGPLSPMFMAWANILCGNDKQVRALTIAVMNSFGNALTTIIQQFLYPVTDAPKYKKGFPASLGFICGMAGWVFVVRYFELRTLKRKELDGEETSLVAVVLPNAKHTPSSQFLRNSTASLYPAVGLPP</sequence>
<dbReference type="GO" id="GO:0022857">
    <property type="term" value="F:transmembrane transporter activity"/>
    <property type="evidence" value="ECO:0007669"/>
    <property type="project" value="InterPro"/>
</dbReference>
<dbReference type="PANTHER" id="PTHR43791:SF39">
    <property type="entry name" value="TRANSPORTER LIZ1_SEO1, PUTATIVE (AFU_ORTHOLOGUE AFUA_3G00980)-RELATED"/>
    <property type="match status" value="1"/>
</dbReference>
<dbReference type="InterPro" id="IPR036259">
    <property type="entry name" value="MFS_trans_sf"/>
</dbReference>
<feature type="transmembrane region" description="Helical" evidence="7">
    <location>
        <begin position="435"/>
        <end position="455"/>
    </location>
</feature>
<reference evidence="8" key="1">
    <citation type="journal article" date="2020" name="Stud. Mycol.">
        <title>101 Dothideomycetes genomes: a test case for predicting lifestyles and emergence of pathogens.</title>
        <authorList>
            <person name="Haridas S."/>
            <person name="Albert R."/>
            <person name="Binder M."/>
            <person name="Bloem J."/>
            <person name="Labutti K."/>
            <person name="Salamov A."/>
            <person name="Andreopoulos B."/>
            <person name="Baker S."/>
            <person name="Barry K."/>
            <person name="Bills G."/>
            <person name="Bluhm B."/>
            <person name="Cannon C."/>
            <person name="Castanera R."/>
            <person name="Culley D."/>
            <person name="Daum C."/>
            <person name="Ezra D."/>
            <person name="Gonzalez J."/>
            <person name="Henrissat B."/>
            <person name="Kuo A."/>
            <person name="Liang C."/>
            <person name="Lipzen A."/>
            <person name="Lutzoni F."/>
            <person name="Magnuson J."/>
            <person name="Mondo S."/>
            <person name="Nolan M."/>
            <person name="Ohm R."/>
            <person name="Pangilinan J."/>
            <person name="Park H.-J."/>
            <person name="Ramirez L."/>
            <person name="Alfaro M."/>
            <person name="Sun H."/>
            <person name="Tritt A."/>
            <person name="Yoshinaga Y."/>
            <person name="Zwiers L.-H."/>
            <person name="Turgeon B."/>
            <person name="Goodwin S."/>
            <person name="Spatafora J."/>
            <person name="Crous P."/>
            <person name="Grigoriev I."/>
        </authorList>
    </citation>
    <scope>NUCLEOTIDE SEQUENCE</scope>
    <source>
        <strain evidence="8">CBS 269.34</strain>
    </source>
</reference>
<dbReference type="OrthoDB" id="3639251at2759"/>
<feature type="transmembrane region" description="Helical" evidence="7">
    <location>
        <begin position="81"/>
        <end position="101"/>
    </location>
</feature>
<evidence type="ECO:0000256" key="7">
    <source>
        <dbReference type="SAM" id="Phobius"/>
    </source>
</evidence>
<dbReference type="Pfam" id="PF07690">
    <property type="entry name" value="MFS_1"/>
    <property type="match status" value="1"/>
</dbReference>
<organism evidence="8 9">
    <name type="scientific">Lophium mytilinum</name>
    <dbReference type="NCBI Taxonomy" id="390894"/>
    <lineage>
        <taxon>Eukaryota</taxon>
        <taxon>Fungi</taxon>
        <taxon>Dikarya</taxon>
        <taxon>Ascomycota</taxon>
        <taxon>Pezizomycotina</taxon>
        <taxon>Dothideomycetes</taxon>
        <taxon>Pleosporomycetidae</taxon>
        <taxon>Mytilinidiales</taxon>
        <taxon>Mytilinidiaceae</taxon>
        <taxon>Lophium</taxon>
    </lineage>
</organism>
<dbReference type="GO" id="GO:0016020">
    <property type="term" value="C:membrane"/>
    <property type="evidence" value="ECO:0007669"/>
    <property type="project" value="UniProtKB-SubCell"/>
</dbReference>
<gene>
    <name evidence="8" type="ORF">BU16DRAFT_549227</name>
</gene>
<keyword evidence="5 7" id="KW-0472">Membrane</keyword>
<evidence type="ECO:0000313" key="9">
    <source>
        <dbReference type="Proteomes" id="UP000799750"/>
    </source>
</evidence>
<keyword evidence="4 7" id="KW-1133">Transmembrane helix</keyword>
<feature type="transmembrane region" description="Helical" evidence="7">
    <location>
        <begin position="341"/>
        <end position="363"/>
    </location>
</feature>
<proteinExistence type="inferred from homology"/>
<dbReference type="FunFam" id="1.20.1250.20:FF:000065">
    <property type="entry name" value="Putative MFS pantothenate transporter"/>
    <property type="match status" value="1"/>
</dbReference>
<keyword evidence="2" id="KW-0813">Transport</keyword>
<evidence type="ECO:0000256" key="2">
    <source>
        <dbReference type="ARBA" id="ARBA00022448"/>
    </source>
</evidence>
<dbReference type="EMBL" id="MU004187">
    <property type="protein sequence ID" value="KAF2496842.1"/>
    <property type="molecule type" value="Genomic_DNA"/>
</dbReference>
<feature type="transmembrane region" description="Helical" evidence="7">
    <location>
        <begin position="369"/>
        <end position="389"/>
    </location>
</feature>
<comment type="similarity">
    <text evidence="6">Belongs to the major facilitator superfamily. Allantoate permease family.</text>
</comment>
<evidence type="ECO:0000313" key="8">
    <source>
        <dbReference type="EMBL" id="KAF2496842.1"/>
    </source>
</evidence>
<evidence type="ECO:0000256" key="1">
    <source>
        <dbReference type="ARBA" id="ARBA00004141"/>
    </source>
</evidence>
<protein>
    <submittedName>
        <fullName evidence="8">MFS general substrate transporter</fullName>
    </submittedName>
</protein>
<dbReference type="PANTHER" id="PTHR43791">
    <property type="entry name" value="PERMEASE-RELATED"/>
    <property type="match status" value="1"/>
</dbReference>
<dbReference type="Proteomes" id="UP000799750">
    <property type="component" value="Unassembled WGS sequence"/>
</dbReference>
<comment type="subcellular location">
    <subcellularLocation>
        <location evidence="1">Membrane</location>
        <topology evidence="1">Multi-pass membrane protein</topology>
    </subcellularLocation>
</comment>
<keyword evidence="9" id="KW-1185">Reference proteome</keyword>
<feature type="transmembrane region" description="Helical" evidence="7">
    <location>
        <begin position="168"/>
        <end position="189"/>
    </location>
</feature>
<dbReference type="InterPro" id="IPR011701">
    <property type="entry name" value="MFS"/>
</dbReference>